<protein>
    <submittedName>
        <fullName evidence="2">Uncharacterized protein</fullName>
    </submittedName>
</protein>
<feature type="region of interest" description="Disordered" evidence="1">
    <location>
        <begin position="1"/>
        <end position="34"/>
    </location>
</feature>
<organism evidence="2 3">
    <name type="scientific">Saguinus oedipus</name>
    <name type="common">Cotton-top tamarin</name>
    <name type="synonym">Oedipomidas oedipus</name>
    <dbReference type="NCBI Taxonomy" id="9490"/>
    <lineage>
        <taxon>Eukaryota</taxon>
        <taxon>Metazoa</taxon>
        <taxon>Chordata</taxon>
        <taxon>Craniata</taxon>
        <taxon>Vertebrata</taxon>
        <taxon>Euteleostomi</taxon>
        <taxon>Mammalia</taxon>
        <taxon>Eutheria</taxon>
        <taxon>Euarchontoglires</taxon>
        <taxon>Primates</taxon>
        <taxon>Haplorrhini</taxon>
        <taxon>Platyrrhini</taxon>
        <taxon>Cebidae</taxon>
        <taxon>Callitrichinae</taxon>
        <taxon>Saguinus</taxon>
    </lineage>
</organism>
<evidence type="ECO:0000256" key="1">
    <source>
        <dbReference type="SAM" id="MobiDB-lite"/>
    </source>
</evidence>
<sequence>MSTFRQEDVEDHYEMGEELGSGESVGRAGESGSFSQLGPHLSQLFHILVGKSRGFFFQGGS</sequence>
<keyword evidence="3" id="KW-1185">Reference proteome</keyword>
<reference evidence="2 3" key="1">
    <citation type="submission" date="2023-05" db="EMBL/GenBank/DDBJ databases">
        <title>B98-5 Cell Line De Novo Hybrid Assembly: An Optical Mapping Approach.</title>
        <authorList>
            <person name="Kananen K."/>
            <person name="Auerbach J.A."/>
            <person name="Kautto E."/>
            <person name="Blachly J.S."/>
        </authorList>
    </citation>
    <scope>NUCLEOTIDE SEQUENCE [LARGE SCALE GENOMIC DNA]</scope>
    <source>
        <strain evidence="2">B95-8</strain>
        <tissue evidence="2">Cell line</tissue>
    </source>
</reference>
<dbReference type="EMBL" id="JASSZA010000019">
    <property type="protein sequence ID" value="KAK2087056.1"/>
    <property type="molecule type" value="Genomic_DNA"/>
</dbReference>
<accession>A0ABQ9TQK3</accession>
<evidence type="ECO:0000313" key="2">
    <source>
        <dbReference type="EMBL" id="KAK2087056.1"/>
    </source>
</evidence>
<evidence type="ECO:0000313" key="3">
    <source>
        <dbReference type="Proteomes" id="UP001266305"/>
    </source>
</evidence>
<comment type="caution">
    <text evidence="2">The sequence shown here is derived from an EMBL/GenBank/DDBJ whole genome shotgun (WGS) entry which is preliminary data.</text>
</comment>
<name>A0ABQ9TQK3_SAGOE</name>
<proteinExistence type="predicted"/>
<dbReference type="Proteomes" id="UP001266305">
    <property type="component" value="Unassembled WGS sequence"/>
</dbReference>
<gene>
    <name evidence="2" type="ORF">P7K49_032963</name>
</gene>